<keyword evidence="2" id="KW-1185">Reference proteome</keyword>
<proteinExistence type="predicted"/>
<protein>
    <submittedName>
        <fullName evidence="1">Uncharacterized protein</fullName>
    </submittedName>
</protein>
<name>A0A9E7M7P5_9CAUD</name>
<evidence type="ECO:0000313" key="1">
    <source>
        <dbReference type="EMBL" id="URY99225.1"/>
    </source>
</evidence>
<dbReference type="EMBL" id="OL362271">
    <property type="protein sequence ID" value="URY99225.1"/>
    <property type="molecule type" value="Genomic_DNA"/>
</dbReference>
<organism evidence="1 2">
    <name type="scientific">Klebsiella phage 6939</name>
    <dbReference type="NCBI Taxonomy" id="2912295"/>
    <lineage>
        <taxon>Viruses</taxon>
        <taxon>Duplodnaviria</taxon>
        <taxon>Heunggongvirae</taxon>
        <taxon>Uroviricota</taxon>
        <taxon>Caudoviricetes</taxon>
        <taxon>Autographivirales</taxon>
        <taxon>Autographivirales incertae sedis</taxon>
        <taxon>Reminisvirus</taxon>
        <taxon>Reminisvirus 6939</taxon>
    </lineage>
</organism>
<accession>A0A9E7M7P5</accession>
<gene>
    <name evidence="1" type="ORF">6939_0046</name>
</gene>
<reference evidence="1" key="1">
    <citation type="submission" date="2021-11" db="EMBL/GenBank/DDBJ databases">
        <title>The TAILOR 12: Case summaries of 12 patient that have undergone phage therapy for multidrug-resistant infections.</title>
        <authorList>
            <person name="Green S."/>
            <person name="Terwilliger A."/>
            <person name="Clark J."/>
            <person name="Salazar K."/>
            <person name="Maresso A."/>
        </authorList>
    </citation>
    <scope>NUCLEOTIDE SEQUENCE</scope>
</reference>
<evidence type="ECO:0000313" key="2">
    <source>
        <dbReference type="Proteomes" id="UP001056005"/>
    </source>
</evidence>
<dbReference type="Proteomes" id="UP001056005">
    <property type="component" value="Segment"/>
</dbReference>
<sequence>MSSEFRHHFLIDHAGDERRHADNLRYEVLGLISQAKLIGFKVEVRSTHSLRGMKGLSGLYGYSCESYGVYVSWDQVQDVYYDLRK</sequence>